<accession>A0ABY5W9I7</accession>
<evidence type="ECO:0000256" key="7">
    <source>
        <dbReference type="ARBA" id="ARBA00022833"/>
    </source>
</evidence>
<dbReference type="CDD" id="cd07717">
    <property type="entry name" value="RNaseZ_ZiPD-like_MBL-fold"/>
    <property type="match status" value="1"/>
</dbReference>
<protein>
    <recommendedName>
        <fullName evidence="8">Ribonuclease Z</fullName>
        <shortName evidence="8">RNase Z</shortName>
        <ecNumber evidence="8">3.1.26.11</ecNumber>
    </recommendedName>
    <alternativeName>
        <fullName evidence="8">tRNA 3 endonuclease</fullName>
    </alternativeName>
    <alternativeName>
        <fullName evidence="8">tRNase Z</fullName>
    </alternativeName>
</protein>
<keyword evidence="12" id="KW-1185">Reference proteome</keyword>
<reference evidence="11" key="2">
    <citation type="submission" date="2022-09" db="EMBL/GenBank/DDBJ databases">
        <title>Biosynthetic gene clusters of Dactylosporangioum fulvum.</title>
        <authorList>
            <person name="Caradec T."/>
        </authorList>
    </citation>
    <scope>NUCLEOTIDE SEQUENCE</scope>
    <source>
        <strain evidence="11">NRRL B-16292</strain>
    </source>
</reference>
<dbReference type="EC" id="3.1.26.11" evidence="8"/>
<feature type="binding site" evidence="8">
    <location>
        <position position="63"/>
    </location>
    <ligand>
        <name>Zn(2+)</name>
        <dbReference type="ChEBI" id="CHEBI:29105"/>
        <label>1</label>
        <note>catalytic</note>
    </ligand>
</feature>
<feature type="binding site" evidence="8">
    <location>
        <position position="206"/>
    </location>
    <ligand>
        <name>Zn(2+)</name>
        <dbReference type="ChEBI" id="CHEBI:29105"/>
        <label>1</label>
        <note>catalytic</note>
    </ligand>
</feature>
<dbReference type="Pfam" id="PF12706">
    <property type="entry name" value="Lactamase_B_2"/>
    <property type="match status" value="1"/>
</dbReference>
<organism evidence="11 12">
    <name type="scientific">Dactylosporangium fulvum</name>
    <dbReference type="NCBI Taxonomy" id="53359"/>
    <lineage>
        <taxon>Bacteria</taxon>
        <taxon>Bacillati</taxon>
        <taxon>Actinomycetota</taxon>
        <taxon>Actinomycetes</taxon>
        <taxon>Micromonosporales</taxon>
        <taxon>Micromonosporaceae</taxon>
        <taxon>Dactylosporangium</taxon>
    </lineage>
</organism>
<dbReference type="SUPFAM" id="SSF56281">
    <property type="entry name" value="Metallo-hydrolase/oxidoreductase"/>
    <property type="match status" value="1"/>
</dbReference>
<keyword evidence="2 8" id="KW-0819">tRNA processing</keyword>
<comment type="similarity">
    <text evidence="8">Belongs to the RNase Z family.</text>
</comment>
<dbReference type="InterPro" id="IPR036866">
    <property type="entry name" value="RibonucZ/Hydroxyglut_hydro"/>
</dbReference>
<dbReference type="PANTHER" id="PTHR46018:SF2">
    <property type="entry name" value="ZINC PHOSPHODIESTERASE ELAC PROTEIN 1"/>
    <property type="match status" value="1"/>
</dbReference>
<keyword evidence="7 8" id="KW-0862">Zinc</keyword>
<evidence type="ECO:0000256" key="1">
    <source>
        <dbReference type="ARBA" id="ARBA00011738"/>
    </source>
</evidence>
<evidence type="ECO:0000256" key="3">
    <source>
        <dbReference type="ARBA" id="ARBA00022722"/>
    </source>
</evidence>
<feature type="domain" description="Metallo-beta-lactamase" evidence="9">
    <location>
        <begin position="19"/>
        <end position="102"/>
    </location>
</feature>
<feature type="binding site" evidence="8">
    <location>
        <position position="264"/>
    </location>
    <ligand>
        <name>Zn(2+)</name>
        <dbReference type="ChEBI" id="CHEBI:29105"/>
        <label>2</label>
        <note>catalytic</note>
    </ligand>
</feature>
<keyword evidence="6 8" id="KW-0378">Hydrolase</keyword>
<dbReference type="EMBL" id="CP073720">
    <property type="protein sequence ID" value="UWP86217.1"/>
    <property type="molecule type" value="Genomic_DNA"/>
</dbReference>
<dbReference type="RefSeq" id="WP_259865325.1">
    <property type="nucleotide sequence ID" value="NZ_BAAAST010000018.1"/>
</dbReference>
<keyword evidence="3 8" id="KW-0540">Nuclease</keyword>
<feature type="binding site" evidence="8">
    <location>
        <position position="66"/>
    </location>
    <ligand>
        <name>Zn(2+)</name>
        <dbReference type="ChEBI" id="CHEBI:29105"/>
        <label>2</label>
        <note>catalytic</note>
    </ligand>
</feature>
<comment type="subunit">
    <text evidence="1 8">Homodimer.</text>
</comment>
<dbReference type="Proteomes" id="UP001059617">
    <property type="component" value="Chromosome"/>
</dbReference>
<dbReference type="InterPro" id="IPR001279">
    <property type="entry name" value="Metallo-B-lactamas"/>
</dbReference>
<feature type="binding site" evidence="8">
    <location>
        <position position="61"/>
    </location>
    <ligand>
        <name>Zn(2+)</name>
        <dbReference type="ChEBI" id="CHEBI:29105"/>
        <label>1</label>
        <note>catalytic</note>
    </ligand>
</feature>
<dbReference type="Gene3D" id="3.60.15.10">
    <property type="entry name" value="Ribonuclease Z/Hydroxyacylglutathione hydrolase-like"/>
    <property type="match status" value="1"/>
</dbReference>
<dbReference type="NCBIfam" id="NF000805">
    <property type="entry name" value="PRK00055.2-3"/>
    <property type="match status" value="1"/>
</dbReference>
<name>A0ABY5W9I7_9ACTN</name>
<comment type="function">
    <text evidence="8">Zinc phosphodiesterase, which displays some tRNA 3'-processing endonuclease activity. Probably involved in tRNA maturation, by removing a 3'-trailer from precursor tRNA.</text>
</comment>
<feature type="active site" description="Proton acceptor" evidence="8">
    <location>
        <position position="65"/>
    </location>
</feature>
<proteinExistence type="inferred from homology"/>
<keyword evidence="4 8" id="KW-0479">Metal-binding</keyword>
<dbReference type="PANTHER" id="PTHR46018">
    <property type="entry name" value="ZINC PHOSPHODIESTERASE ELAC PROTEIN 1"/>
    <property type="match status" value="1"/>
</dbReference>
<evidence type="ECO:0000259" key="10">
    <source>
        <dbReference type="Pfam" id="PF12706"/>
    </source>
</evidence>
<comment type="catalytic activity">
    <reaction evidence="8">
        <text>Endonucleolytic cleavage of RNA, removing extra 3' nucleotides from tRNA precursor, generating 3' termini of tRNAs. A 3'-hydroxy group is left at the tRNA terminus and a 5'-phosphoryl group is left at the trailer molecule.</text>
        <dbReference type="EC" id="3.1.26.11"/>
    </reaction>
</comment>
<comment type="cofactor">
    <cofactor evidence="8">
        <name>Zn(2+)</name>
        <dbReference type="ChEBI" id="CHEBI:29105"/>
    </cofactor>
    <text evidence="8">Binds 2 Zn(2+) ions.</text>
</comment>
<evidence type="ECO:0000259" key="9">
    <source>
        <dbReference type="Pfam" id="PF00753"/>
    </source>
</evidence>
<feature type="binding site" evidence="8">
    <location>
        <position position="65"/>
    </location>
    <ligand>
        <name>Zn(2+)</name>
        <dbReference type="ChEBI" id="CHEBI:29105"/>
        <label>2</label>
        <note>catalytic</note>
    </ligand>
</feature>
<evidence type="ECO:0000256" key="2">
    <source>
        <dbReference type="ARBA" id="ARBA00022694"/>
    </source>
</evidence>
<evidence type="ECO:0000256" key="8">
    <source>
        <dbReference type="HAMAP-Rule" id="MF_01818"/>
    </source>
</evidence>
<feature type="binding site" evidence="8">
    <location>
        <position position="139"/>
    </location>
    <ligand>
        <name>Zn(2+)</name>
        <dbReference type="ChEBI" id="CHEBI:29105"/>
        <label>1</label>
        <note>catalytic</note>
    </ligand>
</feature>
<keyword evidence="5 8" id="KW-0255">Endonuclease</keyword>
<reference evidence="11" key="1">
    <citation type="submission" date="2021-04" db="EMBL/GenBank/DDBJ databases">
        <authorList>
            <person name="Hartkoorn R.C."/>
            <person name="Beaudoing E."/>
            <person name="Hot D."/>
        </authorList>
    </citation>
    <scope>NUCLEOTIDE SEQUENCE</scope>
    <source>
        <strain evidence="11">NRRL B-16292</strain>
    </source>
</reference>
<evidence type="ECO:0000256" key="5">
    <source>
        <dbReference type="ARBA" id="ARBA00022759"/>
    </source>
</evidence>
<evidence type="ECO:0000256" key="4">
    <source>
        <dbReference type="ARBA" id="ARBA00022723"/>
    </source>
</evidence>
<dbReference type="GO" id="GO:0042781">
    <property type="term" value="F:3'-tRNA processing endoribonuclease activity"/>
    <property type="evidence" value="ECO:0007669"/>
    <property type="project" value="UniProtKB-EC"/>
</dbReference>
<dbReference type="Pfam" id="PF00753">
    <property type="entry name" value="Lactamase_B"/>
    <property type="match status" value="1"/>
</dbReference>
<dbReference type="HAMAP" id="MF_01818">
    <property type="entry name" value="RNase_Z_BN"/>
    <property type="match status" value="1"/>
</dbReference>
<feature type="binding site" evidence="8">
    <location>
        <position position="206"/>
    </location>
    <ligand>
        <name>Zn(2+)</name>
        <dbReference type="ChEBI" id="CHEBI:29105"/>
        <label>2</label>
        <note>catalytic</note>
    </ligand>
</feature>
<gene>
    <name evidence="8" type="primary">rnz</name>
    <name evidence="11" type="ORF">Dfulv_19030</name>
</gene>
<feature type="domain" description="Metallo-beta-lactamase" evidence="10">
    <location>
        <begin position="193"/>
        <end position="265"/>
    </location>
</feature>
<evidence type="ECO:0000256" key="6">
    <source>
        <dbReference type="ARBA" id="ARBA00022801"/>
    </source>
</evidence>
<evidence type="ECO:0000313" key="12">
    <source>
        <dbReference type="Proteomes" id="UP001059617"/>
    </source>
</evidence>
<dbReference type="InterPro" id="IPR013471">
    <property type="entry name" value="RNase_Z/BN"/>
</dbReference>
<sequence>MRELVVLGTASQVPTRIRNHNGYVLFWDGEGILFDPGDGTQRQMAHAGVAASDLTRICVTHFHGDHCLGLPGVIQRLSLDRAPHPVPVHFPAEGAGFFHHLRHASSFHDVVDVRAEPVSAEGVIARTGAMSIEARRLDHAIPTYGYRLVEPDGRRMLPEELAAHGISGPEIGVLQRTGAFEKDGKVVTLEQVSVARRGQRFAFVMDTRLCPGVFELAEGADLLVIEATYLDGDADLAAAHGHLTAGQAATVAAECGVRTLVLTHFSQRYDDPAVFRREAEARFDGEVVVAEDLTRIRVPARRP</sequence>
<evidence type="ECO:0000313" key="11">
    <source>
        <dbReference type="EMBL" id="UWP86217.1"/>
    </source>
</evidence>